<comment type="similarity">
    <text evidence="2">Belongs to the sterol desaturase family.</text>
</comment>
<keyword evidence="6" id="KW-0256">Endoplasmic reticulum</keyword>
<evidence type="ECO:0000256" key="9">
    <source>
        <dbReference type="ARBA" id="ARBA00023136"/>
    </source>
</evidence>
<evidence type="ECO:0000256" key="10">
    <source>
        <dbReference type="ARBA" id="ARBA00023239"/>
    </source>
</evidence>
<dbReference type="EC" id="4.1.99.5" evidence="4"/>
<keyword evidence="10" id="KW-0456">Lyase</keyword>
<keyword evidence="9 12" id="KW-0472">Membrane</keyword>
<comment type="subcellular location">
    <subcellularLocation>
        <location evidence="1">Endoplasmic reticulum membrane</location>
        <topology evidence="1">Multi-pass membrane protein</topology>
    </subcellularLocation>
</comment>
<evidence type="ECO:0000256" key="4">
    <source>
        <dbReference type="ARBA" id="ARBA00013146"/>
    </source>
</evidence>
<keyword evidence="5 12" id="KW-0812">Transmembrane</keyword>
<evidence type="ECO:0000256" key="7">
    <source>
        <dbReference type="ARBA" id="ARBA00022857"/>
    </source>
</evidence>
<dbReference type="InterPro" id="IPR006694">
    <property type="entry name" value="Fatty_acid_hydroxylase"/>
</dbReference>
<dbReference type="Proteomes" id="UP000324705">
    <property type="component" value="Chromosome 5A"/>
</dbReference>
<name>A0A9R0TRZ2_TRITD</name>
<dbReference type="Pfam" id="PF04116">
    <property type="entry name" value="FA_hydroxylase"/>
    <property type="match status" value="1"/>
</dbReference>
<keyword evidence="15" id="KW-1185">Reference proteome</keyword>
<feature type="domain" description="Fatty acid hydroxylase" evidence="13">
    <location>
        <begin position="129"/>
        <end position="244"/>
    </location>
</feature>
<accession>A0A9R0TRZ2</accession>
<comment type="catalytic activity">
    <reaction evidence="11">
        <text>a long-chain fatty aldehyde + 2 NADPH + O2 + H(+) = a long-chain alkane + formate + 2 NADP(+) + H2O</text>
        <dbReference type="Rhea" id="RHEA:21440"/>
        <dbReference type="ChEBI" id="CHEBI:15377"/>
        <dbReference type="ChEBI" id="CHEBI:15378"/>
        <dbReference type="ChEBI" id="CHEBI:15379"/>
        <dbReference type="ChEBI" id="CHEBI:15740"/>
        <dbReference type="ChEBI" id="CHEBI:17176"/>
        <dbReference type="ChEBI" id="CHEBI:57783"/>
        <dbReference type="ChEBI" id="CHEBI:58349"/>
        <dbReference type="ChEBI" id="CHEBI:83563"/>
        <dbReference type="EC" id="4.1.99.5"/>
    </reaction>
</comment>
<feature type="transmembrane region" description="Helical" evidence="12">
    <location>
        <begin position="179"/>
        <end position="208"/>
    </location>
</feature>
<protein>
    <recommendedName>
        <fullName evidence="4">aldehyde oxygenase (deformylating)</fullName>
        <ecNumber evidence="4">4.1.99.5</ecNumber>
    </recommendedName>
</protein>
<evidence type="ECO:0000256" key="3">
    <source>
        <dbReference type="ARBA" id="ARBA00011738"/>
    </source>
</evidence>
<evidence type="ECO:0000259" key="13">
    <source>
        <dbReference type="Pfam" id="PF04116"/>
    </source>
</evidence>
<dbReference type="GO" id="GO:0005789">
    <property type="term" value="C:endoplasmic reticulum membrane"/>
    <property type="evidence" value="ECO:0007669"/>
    <property type="project" value="UniProtKB-SubCell"/>
</dbReference>
<evidence type="ECO:0000256" key="11">
    <source>
        <dbReference type="ARBA" id="ARBA00047909"/>
    </source>
</evidence>
<evidence type="ECO:0000313" key="15">
    <source>
        <dbReference type="Proteomes" id="UP000324705"/>
    </source>
</evidence>
<organism evidence="14 15">
    <name type="scientific">Triticum turgidum subsp. durum</name>
    <name type="common">Durum wheat</name>
    <name type="synonym">Triticum durum</name>
    <dbReference type="NCBI Taxonomy" id="4567"/>
    <lineage>
        <taxon>Eukaryota</taxon>
        <taxon>Viridiplantae</taxon>
        <taxon>Streptophyta</taxon>
        <taxon>Embryophyta</taxon>
        <taxon>Tracheophyta</taxon>
        <taxon>Spermatophyta</taxon>
        <taxon>Magnoliopsida</taxon>
        <taxon>Liliopsida</taxon>
        <taxon>Poales</taxon>
        <taxon>Poaceae</taxon>
        <taxon>BOP clade</taxon>
        <taxon>Pooideae</taxon>
        <taxon>Triticodae</taxon>
        <taxon>Triticeae</taxon>
        <taxon>Triticinae</taxon>
        <taxon>Triticum</taxon>
    </lineage>
</organism>
<evidence type="ECO:0000256" key="5">
    <source>
        <dbReference type="ARBA" id="ARBA00022692"/>
    </source>
</evidence>
<reference evidence="14 15" key="1">
    <citation type="submission" date="2017-09" db="EMBL/GenBank/DDBJ databases">
        <authorList>
            <consortium name="International Durum Wheat Genome Sequencing Consortium (IDWGSC)"/>
            <person name="Milanesi L."/>
        </authorList>
    </citation>
    <scope>NUCLEOTIDE SEQUENCE [LARGE SCALE GENOMIC DNA]</scope>
    <source>
        <strain evidence="15">cv. Svevo</strain>
    </source>
</reference>
<proteinExistence type="inferred from homology"/>
<evidence type="ECO:0000256" key="1">
    <source>
        <dbReference type="ARBA" id="ARBA00004477"/>
    </source>
</evidence>
<comment type="subunit">
    <text evidence="3">Homodimer.</text>
</comment>
<evidence type="ECO:0000313" key="14">
    <source>
        <dbReference type="EMBL" id="VAI17893.1"/>
    </source>
</evidence>
<dbReference type="AlphaFoldDB" id="A0A9R0TRZ2"/>
<dbReference type="PANTHER" id="PTHR11863">
    <property type="entry name" value="STEROL DESATURASE"/>
    <property type="match status" value="1"/>
</dbReference>
<gene>
    <name evidence="14" type="ORF">TRITD_5Av1G141680</name>
</gene>
<keyword evidence="7" id="KW-0521">NADP</keyword>
<dbReference type="GO" id="GO:0005506">
    <property type="term" value="F:iron ion binding"/>
    <property type="evidence" value="ECO:0007669"/>
    <property type="project" value="InterPro"/>
</dbReference>
<evidence type="ECO:0000256" key="12">
    <source>
        <dbReference type="SAM" id="Phobius"/>
    </source>
</evidence>
<keyword evidence="8 12" id="KW-1133">Transmembrane helix</keyword>
<dbReference type="GO" id="GO:0016491">
    <property type="term" value="F:oxidoreductase activity"/>
    <property type="evidence" value="ECO:0007669"/>
    <property type="project" value="InterPro"/>
</dbReference>
<evidence type="ECO:0000256" key="8">
    <source>
        <dbReference type="ARBA" id="ARBA00022989"/>
    </source>
</evidence>
<evidence type="ECO:0000256" key="6">
    <source>
        <dbReference type="ARBA" id="ARBA00022824"/>
    </source>
</evidence>
<dbReference type="EMBL" id="LT934119">
    <property type="protein sequence ID" value="VAI17893.1"/>
    <property type="molecule type" value="Genomic_DNA"/>
</dbReference>
<dbReference type="GO" id="GO:0008610">
    <property type="term" value="P:lipid biosynthetic process"/>
    <property type="evidence" value="ECO:0007669"/>
    <property type="project" value="InterPro"/>
</dbReference>
<evidence type="ECO:0000256" key="2">
    <source>
        <dbReference type="ARBA" id="ARBA00009324"/>
    </source>
</evidence>
<dbReference type="InterPro" id="IPR050307">
    <property type="entry name" value="Sterol_Desaturase_Related"/>
</dbReference>
<dbReference type="Gramene" id="TRITD5Av1G141680.7">
    <property type="protein sequence ID" value="TRITD5Av1G141680.7"/>
    <property type="gene ID" value="TRITD5Av1G141680"/>
</dbReference>
<sequence length="299" mass="33376">MGAAFLSSWPWDNLGFFKYVLYGPLVGKALAGRAWEAASPDRWLCLLLALFALRALTYQLWSSYSNMLFLTRRRRIVRDGVDFEQIDKEWDWDNFLILQITMAATALYAFPSLRHLPGWNTGGLAVAAVLHVAATEPLFYAAHRAFHGARLFARYHALHHSNMVPTPFTAGFATPLEHVVLGLLMALPLAGACAAGLGSVGLTFAYVLSSDFLRAMGHCNVELFPGGLFRSLPLLRYLIYTPTYTRSTTPGRRPTSASSCRCSTAWAARSTPAPGSCRRRTEQGWTRCRTSCSWRTWWT</sequence>
<dbReference type="GO" id="GO:0071771">
    <property type="term" value="F:aldehyde oxygenase (deformylating) activity"/>
    <property type="evidence" value="ECO:0007669"/>
    <property type="project" value="UniProtKB-EC"/>
</dbReference>